<dbReference type="InterPro" id="IPR049349">
    <property type="entry name" value="DUF2264_N"/>
</dbReference>
<organism evidence="2 3">
    <name type="scientific">Actinacidiphila oryziradicis</name>
    <dbReference type="NCBI Taxonomy" id="2571141"/>
    <lineage>
        <taxon>Bacteria</taxon>
        <taxon>Bacillati</taxon>
        <taxon>Actinomycetota</taxon>
        <taxon>Actinomycetes</taxon>
        <taxon>Kitasatosporales</taxon>
        <taxon>Streptomycetaceae</taxon>
        <taxon>Actinacidiphila</taxon>
    </lineage>
</organism>
<dbReference type="Pfam" id="PF10022">
    <property type="entry name" value="DUF2264"/>
    <property type="match status" value="1"/>
</dbReference>
<name>A0A4U0SBC5_9ACTN</name>
<protein>
    <submittedName>
        <fullName evidence="2">DUF2264 domain-containing protein</fullName>
    </submittedName>
</protein>
<comment type="caution">
    <text evidence="2">The sequence shown here is derived from an EMBL/GenBank/DDBJ whole genome shotgun (WGS) entry which is preliminary data.</text>
</comment>
<feature type="domain" description="DUF2264" evidence="1">
    <location>
        <begin position="1"/>
        <end position="50"/>
    </location>
</feature>
<dbReference type="OrthoDB" id="9813465at2"/>
<proteinExistence type="predicted"/>
<evidence type="ECO:0000313" key="3">
    <source>
        <dbReference type="Proteomes" id="UP000305778"/>
    </source>
</evidence>
<dbReference type="InterPro" id="IPR016624">
    <property type="entry name" value="UCP014753"/>
</dbReference>
<accession>A0A4U0SBC5</accession>
<reference evidence="2 3" key="1">
    <citation type="submission" date="2019-04" db="EMBL/GenBank/DDBJ databases">
        <title>Streptomyces oryziradicis sp. nov., a novel actinomycete isolated from rhizosphere soil of rice (Oryza sativa L.).</title>
        <authorList>
            <person name="Li C."/>
        </authorList>
    </citation>
    <scope>NUCLEOTIDE SEQUENCE [LARGE SCALE GENOMIC DNA]</scope>
    <source>
        <strain evidence="2 3">NEAU-C40</strain>
    </source>
</reference>
<dbReference type="EMBL" id="SUMC01000036">
    <property type="protein sequence ID" value="TKA06616.1"/>
    <property type="molecule type" value="Genomic_DNA"/>
</dbReference>
<sequence>MFGGDGAPMHQGRSLTYRMATTAPLWLGALTGHTPLPPGTTRRLAEGVLQAYSGPASPYWASKGFLGLLLPAGHGVWTAVEEAGPAELADAVTPFRGPNWLIQSTAADGLVRLHNHGSQDARYDPHYSRLAYSTATGPVPQGRPQDNHFGLLGADGLASPRTRIEPLGTGDGWAASRSRAGDARVISLVLAQGPTEVRVHLVTGAPAGTPVRQTGWAADDALRSELHPVHGLAAAPGLPPAPTAYADAVTAPALAGTSVSAGDGTVGSLHVCLARLTAGPDPAPLRTLVQVQVRVQAQGTGHHITARWPDGTVHRARLTPDGVTVESAAANGR</sequence>
<dbReference type="Proteomes" id="UP000305778">
    <property type="component" value="Unassembled WGS sequence"/>
</dbReference>
<keyword evidence="3" id="KW-1185">Reference proteome</keyword>
<gene>
    <name evidence="2" type="ORF">FCI23_30755</name>
</gene>
<evidence type="ECO:0000259" key="1">
    <source>
        <dbReference type="Pfam" id="PF10022"/>
    </source>
</evidence>
<dbReference type="AlphaFoldDB" id="A0A4U0SBC5"/>
<dbReference type="PANTHER" id="PTHR35339:SF4">
    <property type="entry name" value="LINALOOL DEHYDRATASE_ISOMERASE DOMAIN-CONTAINING PROTEIN"/>
    <property type="match status" value="1"/>
</dbReference>
<evidence type="ECO:0000313" key="2">
    <source>
        <dbReference type="EMBL" id="TKA06616.1"/>
    </source>
</evidence>
<dbReference type="PANTHER" id="PTHR35339">
    <property type="entry name" value="LINALOOL DEHYDRATASE_ISOMERASE DOMAIN-CONTAINING PROTEIN"/>
    <property type="match status" value="1"/>
</dbReference>